<protein>
    <submittedName>
        <fullName evidence="1">Uncharacterized protein</fullName>
    </submittedName>
</protein>
<feature type="non-terminal residue" evidence="1">
    <location>
        <position position="1"/>
    </location>
</feature>
<organism evidence="1 2">
    <name type="scientific">Trametes pubescens</name>
    <name type="common">White-rot fungus</name>
    <dbReference type="NCBI Taxonomy" id="154538"/>
    <lineage>
        <taxon>Eukaryota</taxon>
        <taxon>Fungi</taxon>
        <taxon>Dikarya</taxon>
        <taxon>Basidiomycota</taxon>
        <taxon>Agaricomycotina</taxon>
        <taxon>Agaricomycetes</taxon>
        <taxon>Polyporales</taxon>
        <taxon>Polyporaceae</taxon>
        <taxon>Trametes</taxon>
    </lineage>
</organism>
<dbReference type="EMBL" id="MNAD01001268">
    <property type="protein sequence ID" value="OJT06738.1"/>
    <property type="molecule type" value="Genomic_DNA"/>
</dbReference>
<comment type="caution">
    <text evidence="1">The sequence shown here is derived from an EMBL/GenBank/DDBJ whole genome shotgun (WGS) entry which is preliminary data.</text>
</comment>
<keyword evidence="2" id="KW-1185">Reference proteome</keyword>
<gene>
    <name evidence="1" type="ORF">TRAPUB_2410</name>
</gene>
<dbReference type="AlphaFoldDB" id="A0A1M2VGN1"/>
<proteinExistence type="predicted"/>
<sequence length="98" mass="11165">HHDVYERNNGELHKRLSLNSLVILDHPADRGSMGPARAGAVIYWEAPRTIQTLRKLGDPNTWPGPPMHREWGEIHEYSRGLNPNLLDLLERQVEIIGA</sequence>
<accession>A0A1M2VGN1</accession>
<evidence type="ECO:0000313" key="1">
    <source>
        <dbReference type="EMBL" id="OJT06738.1"/>
    </source>
</evidence>
<reference evidence="1 2" key="1">
    <citation type="submission" date="2016-10" db="EMBL/GenBank/DDBJ databases">
        <title>Genome sequence of the basidiomycete white-rot fungus Trametes pubescens.</title>
        <authorList>
            <person name="Makela M.R."/>
            <person name="Granchi Z."/>
            <person name="Peng M."/>
            <person name="De Vries R.P."/>
            <person name="Grigoriev I."/>
            <person name="Riley R."/>
            <person name="Hilden K."/>
        </authorList>
    </citation>
    <scope>NUCLEOTIDE SEQUENCE [LARGE SCALE GENOMIC DNA]</scope>
    <source>
        <strain evidence="1 2">FBCC735</strain>
    </source>
</reference>
<evidence type="ECO:0000313" key="2">
    <source>
        <dbReference type="Proteomes" id="UP000184267"/>
    </source>
</evidence>
<dbReference type="Proteomes" id="UP000184267">
    <property type="component" value="Unassembled WGS sequence"/>
</dbReference>
<name>A0A1M2VGN1_TRAPU</name>